<dbReference type="Pfam" id="PF02431">
    <property type="entry name" value="Chalcone"/>
    <property type="match status" value="1"/>
</dbReference>
<dbReference type="GO" id="GO:0016872">
    <property type="term" value="F:intramolecular lyase activity"/>
    <property type="evidence" value="ECO:0007669"/>
    <property type="project" value="InterPro"/>
</dbReference>
<evidence type="ECO:0000313" key="3">
    <source>
        <dbReference type="EMBL" id="KAG5188908.1"/>
    </source>
</evidence>
<dbReference type="PANTHER" id="PTHR47698">
    <property type="entry name" value="FATTY-ACID-BINDING PROTEIN 3, CHLOROPLASTIC"/>
    <property type="match status" value="1"/>
</dbReference>
<dbReference type="AlphaFoldDB" id="A0A835Z9G1"/>
<sequence length="220" mass="22980">MKILALLLSAFAAVTLADVKEHATGISFKDTLKLPGASTAGSLAGTGVRVKKIGPAAFKVYAVGMYVDSAKARSELSKHSSTESRALSKSDAFFKDARSASFEKTLVLKMARKVGAEKMVNALAESVKPRLAPGGDAALEEFQTVLLDAVTKEGAANKGMQFGFVCKPGSLCVSIDGKTAGTINSEQLRSAMLDVYLGKDAVSPGAKTSFAEGMSSMFKQ</sequence>
<accession>A0A835Z9G1</accession>
<gene>
    <name evidence="3" type="ORF">JKP88DRAFT_233729</name>
</gene>
<dbReference type="EMBL" id="JAFCMP010000060">
    <property type="protein sequence ID" value="KAG5188908.1"/>
    <property type="molecule type" value="Genomic_DNA"/>
</dbReference>
<proteinExistence type="predicted"/>
<comment type="caution">
    <text evidence="3">The sequence shown here is derived from an EMBL/GenBank/DDBJ whole genome shotgun (WGS) entry which is preliminary data.</text>
</comment>
<protein>
    <submittedName>
        <fullName evidence="3">Chalcone isomerase</fullName>
    </submittedName>
</protein>
<dbReference type="InterPro" id="IPR016087">
    <property type="entry name" value="Chalcone_isomerase"/>
</dbReference>
<dbReference type="InterPro" id="IPR016089">
    <property type="entry name" value="Chalcone_isomerase_bundle_sf"/>
</dbReference>
<dbReference type="Proteomes" id="UP000664859">
    <property type="component" value="Unassembled WGS sequence"/>
</dbReference>
<keyword evidence="3" id="KW-0413">Isomerase</keyword>
<dbReference type="Gene3D" id="3.50.70.10">
    <property type="match status" value="1"/>
</dbReference>
<organism evidence="3 4">
    <name type="scientific">Tribonema minus</name>
    <dbReference type="NCBI Taxonomy" id="303371"/>
    <lineage>
        <taxon>Eukaryota</taxon>
        <taxon>Sar</taxon>
        <taxon>Stramenopiles</taxon>
        <taxon>Ochrophyta</taxon>
        <taxon>PX clade</taxon>
        <taxon>Xanthophyceae</taxon>
        <taxon>Tribonematales</taxon>
        <taxon>Tribonemataceae</taxon>
        <taxon>Tribonema</taxon>
    </lineage>
</organism>
<reference evidence="3" key="1">
    <citation type="submission" date="2021-02" db="EMBL/GenBank/DDBJ databases">
        <title>First Annotated Genome of the Yellow-green Alga Tribonema minus.</title>
        <authorList>
            <person name="Mahan K.M."/>
        </authorList>
    </citation>
    <scope>NUCLEOTIDE SEQUENCE</scope>
    <source>
        <strain evidence="3">UTEX B ZZ1240</strain>
    </source>
</reference>
<evidence type="ECO:0000313" key="4">
    <source>
        <dbReference type="Proteomes" id="UP000664859"/>
    </source>
</evidence>
<name>A0A835Z9G1_9STRA</name>
<feature type="signal peptide" evidence="1">
    <location>
        <begin position="1"/>
        <end position="17"/>
    </location>
</feature>
<keyword evidence="1" id="KW-0732">Signal</keyword>
<evidence type="ECO:0000256" key="1">
    <source>
        <dbReference type="SAM" id="SignalP"/>
    </source>
</evidence>
<dbReference type="PANTHER" id="PTHR47698:SF2">
    <property type="entry name" value="FATTY-ACID-BINDING PROTEIN 3, CHLOROPLASTIC"/>
    <property type="match status" value="1"/>
</dbReference>
<feature type="domain" description="Chalcone isomerase" evidence="2">
    <location>
        <begin position="26"/>
        <end position="216"/>
    </location>
</feature>
<dbReference type="Gene3D" id="1.10.890.20">
    <property type="match status" value="1"/>
</dbReference>
<dbReference type="InterPro" id="IPR036298">
    <property type="entry name" value="Chalcone_isomerase_sf"/>
</dbReference>
<evidence type="ECO:0000259" key="2">
    <source>
        <dbReference type="Pfam" id="PF02431"/>
    </source>
</evidence>
<keyword evidence="4" id="KW-1185">Reference proteome</keyword>
<dbReference type="SUPFAM" id="SSF54626">
    <property type="entry name" value="Chalcone isomerase"/>
    <property type="match status" value="1"/>
</dbReference>
<feature type="chain" id="PRO_5032469246" evidence="1">
    <location>
        <begin position="18"/>
        <end position="220"/>
    </location>
</feature>
<dbReference type="OrthoDB" id="18193at2759"/>
<dbReference type="InterPro" id="IPR016088">
    <property type="entry name" value="Chalcone_isomerase_3-sand"/>
</dbReference>